<comment type="subcellular location">
    <subcellularLocation>
        <location evidence="1">Membrane</location>
    </subcellularLocation>
</comment>
<dbReference type="Ensembl" id="ENSCSAVT00000015263.1">
    <property type="protein sequence ID" value="ENSCSAVP00000015089.1"/>
    <property type="gene ID" value="ENSCSAVG00000008845.1"/>
</dbReference>
<keyword evidence="7" id="KW-0812">Transmembrane</keyword>
<evidence type="ECO:0000256" key="5">
    <source>
        <dbReference type="PROSITE-ProRule" id="PRU00124"/>
    </source>
</evidence>
<feature type="disulfide bond" evidence="5">
    <location>
        <begin position="163"/>
        <end position="178"/>
    </location>
</feature>
<dbReference type="GO" id="GO:0016020">
    <property type="term" value="C:membrane"/>
    <property type="evidence" value="ECO:0007669"/>
    <property type="project" value="UniProtKB-SubCell"/>
</dbReference>
<reference evidence="10" key="1">
    <citation type="submission" date="2003-08" db="EMBL/GenBank/DDBJ databases">
        <authorList>
            <person name="Birren B."/>
            <person name="Nusbaum C."/>
            <person name="Abebe A."/>
            <person name="Abouelleil A."/>
            <person name="Adekoya E."/>
            <person name="Ait-zahra M."/>
            <person name="Allen N."/>
            <person name="Allen T."/>
            <person name="An P."/>
            <person name="Anderson M."/>
            <person name="Anderson S."/>
            <person name="Arachchi H."/>
            <person name="Armbruster J."/>
            <person name="Bachantsang P."/>
            <person name="Baldwin J."/>
            <person name="Barry A."/>
            <person name="Bayul T."/>
            <person name="Blitshsteyn B."/>
            <person name="Bloom T."/>
            <person name="Blye J."/>
            <person name="Boguslavskiy L."/>
            <person name="Borowsky M."/>
            <person name="Boukhgalter B."/>
            <person name="Brunache A."/>
            <person name="Butler J."/>
            <person name="Calixte N."/>
            <person name="Calvo S."/>
            <person name="Camarata J."/>
            <person name="Campo K."/>
            <person name="Chang J."/>
            <person name="Cheshatsang Y."/>
            <person name="Citroen M."/>
            <person name="Collymore A."/>
            <person name="Considine T."/>
            <person name="Cook A."/>
            <person name="Cooke P."/>
            <person name="Corum B."/>
            <person name="Cuomo C."/>
            <person name="David R."/>
            <person name="Dawoe T."/>
            <person name="Degray S."/>
            <person name="Dodge S."/>
            <person name="Dooley K."/>
            <person name="Dorje P."/>
            <person name="Dorjee K."/>
            <person name="Dorris L."/>
            <person name="Duffey N."/>
            <person name="Dupes A."/>
            <person name="Elkins T."/>
            <person name="Engels R."/>
            <person name="Erickson J."/>
            <person name="Farina A."/>
            <person name="Faro S."/>
            <person name="Ferreira P."/>
            <person name="Fischer H."/>
            <person name="Fitzgerald M."/>
            <person name="Foley K."/>
            <person name="Gage D."/>
            <person name="Galagan J."/>
            <person name="Gearin G."/>
            <person name="Gnerre S."/>
            <person name="Gnirke A."/>
            <person name="Goyette A."/>
            <person name="Graham J."/>
            <person name="Grandbois E."/>
            <person name="Gyaltsen K."/>
            <person name="Hafez N."/>
            <person name="Hagopian D."/>
            <person name="Hagos B."/>
            <person name="Hall J."/>
            <person name="Hatcher B."/>
            <person name="Heller A."/>
            <person name="Higgins H."/>
            <person name="Honan T."/>
            <person name="Horn A."/>
            <person name="Houde N."/>
            <person name="Hughes L."/>
            <person name="Hulme W."/>
            <person name="Husby E."/>
            <person name="Iliev I."/>
            <person name="Jaffe D."/>
            <person name="Jones C."/>
            <person name="Kamal M."/>
            <person name="Kamat A."/>
            <person name="Kamvysselis M."/>
            <person name="Karlsson E."/>
            <person name="Kells C."/>
            <person name="Kieu A."/>
            <person name="Kisner P."/>
            <person name="Kodira C."/>
            <person name="Kulbokas E."/>
            <person name="Labutti K."/>
            <person name="Lama D."/>
            <person name="Landers T."/>
            <person name="Leger J."/>
            <person name="Levine S."/>
            <person name="Lewis D."/>
            <person name="Lewis T."/>
            <person name="Lindblad-toh K."/>
            <person name="Liu X."/>
            <person name="Lokyitsang T."/>
            <person name="Lokyitsang Y."/>
            <person name="Lucien O."/>
            <person name="Lui A."/>
            <person name="Ma L.J."/>
            <person name="Mabbitt R."/>
            <person name="Macdonald J."/>
            <person name="Maclean C."/>
            <person name="Major J."/>
            <person name="Manning J."/>
            <person name="Marabella R."/>
            <person name="Maru K."/>
            <person name="Matthews C."/>
            <person name="Mauceli E."/>
            <person name="Mccarthy M."/>
            <person name="Mcdonough S."/>
            <person name="Mcghee T."/>
            <person name="Meldrim J."/>
            <person name="Meneus L."/>
            <person name="Mesirov J."/>
            <person name="Mihalev A."/>
            <person name="Mihova T."/>
            <person name="Mikkelsen T."/>
            <person name="Mlenga V."/>
            <person name="Moru K."/>
            <person name="Mozes J."/>
            <person name="Mulrain L."/>
            <person name="Munson G."/>
            <person name="Naylor J."/>
            <person name="Newes C."/>
            <person name="Nguyen C."/>
            <person name="Nguyen N."/>
            <person name="Nguyen T."/>
            <person name="Nicol R."/>
            <person name="Nielsen C."/>
            <person name="Nizzari M."/>
            <person name="Norbu C."/>
            <person name="Norbu N."/>
            <person name="O'donnell P."/>
            <person name="Okoawo O."/>
            <person name="O'leary S."/>
            <person name="Omotosho B."/>
            <person name="O'neill K."/>
            <person name="Osman S."/>
            <person name="Parker S."/>
            <person name="Perrin D."/>
            <person name="Phunkhang P."/>
            <person name="Piqani B."/>
            <person name="Purcell S."/>
            <person name="Rachupka T."/>
            <person name="Ramasamy U."/>
            <person name="Rameau R."/>
            <person name="Ray V."/>
            <person name="Raymond C."/>
            <person name="Retta R."/>
            <person name="Richardson S."/>
            <person name="Rise C."/>
            <person name="Rodriguez J."/>
            <person name="Rogers J."/>
            <person name="Rogov P."/>
            <person name="Rutman M."/>
            <person name="Schupbach R."/>
            <person name="Seaman C."/>
            <person name="Settipalli S."/>
            <person name="Sharpe T."/>
            <person name="Sheridan J."/>
            <person name="Sherpa N."/>
            <person name="Shi J."/>
            <person name="Smirnov S."/>
            <person name="Smith C."/>
            <person name="Sougnez C."/>
            <person name="Spencer B."/>
            <person name="Stalker J."/>
            <person name="Stange-thomann N."/>
            <person name="Stavropoulos S."/>
            <person name="Stetson K."/>
            <person name="Stone C."/>
            <person name="Stone S."/>
            <person name="Stubbs M."/>
            <person name="Talamas J."/>
            <person name="Tchuinga P."/>
            <person name="Tenzing P."/>
            <person name="Tesfaye S."/>
            <person name="Theodore J."/>
            <person name="Thoulutsang Y."/>
            <person name="Topham K."/>
            <person name="Towey S."/>
            <person name="Tsamla T."/>
            <person name="Tsomo N."/>
            <person name="Vallee D."/>
            <person name="Vassiliev H."/>
            <person name="Venkataraman V."/>
            <person name="Vinson J."/>
            <person name="Vo A."/>
            <person name="Wade C."/>
            <person name="Wang S."/>
            <person name="Wangchuk T."/>
            <person name="Wangdi T."/>
            <person name="Whittaker C."/>
            <person name="Wilkinson J."/>
            <person name="Wu Y."/>
            <person name="Wyman D."/>
            <person name="Yadav S."/>
            <person name="Yang S."/>
            <person name="Yang X."/>
            <person name="Yeager S."/>
            <person name="Yee E."/>
            <person name="Young G."/>
            <person name="Zainoun J."/>
            <person name="Zembeck L."/>
            <person name="Zimmer A."/>
            <person name="Zody M."/>
            <person name="Lander E."/>
        </authorList>
    </citation>
    <scope>NUCLEOTIDE SEQUENCE [LARGE SCALE GENOMIC DNA]</scope>
</reference>
<dbReference type="InterPro" id="IPR036055">
    <property type="entry name" value="LDL_receptor-like_sf"/>
</dbReference>
<keyword evidence="10" id="KW-1185">Reference proteome</keyword>
<dbReference type="PANTHER" id="PTHR46876">
    <property type="entry name" value="LOW-DENSITY LIPOPROTEIN RECEPTOR-RELATED PROTEIN 11"/>
    <property type="match status" value="1"/>
</dbReference>
<feature type="disulfide bond" evidence="5">
    <location>
        <begin position="151"/>
        <end position="169"/>
    </location>
</feature>
<dbReference type="Gene3D" id="4.10.400.10">
    <property type="entry name" value="Low-density Lipoprotein Receptor"/>
    <property type="match status" value="1"/>
</dbReference>
<name>H2ZBX3_CIOSA</name>
<dbReference type="eggNOG" id="ENOG502QW7V">
    <property type="taxonomic scope" value="Eukaryota"/>
</dbReference>
<accession>H2ZBX3</accession>
<dbReference type="GeneTree" id="ENSGT00940000170098"/>
<dbReference type="Proteomes" id="UP000007875">
    <property type="component" value="Unassembled WGS sequence"/>
</dbReference>
<dbReference type="InterPro" id="IPR013980">
    <property type="entry name" value="MANSC_dom"/>
</dbReference>
<sequence>RCDLSVIQLSGGGGGKPCCFLFSCTNHSTGKFNCLFSNHDGYNTYRKTLEPVAVQPNNDVIELQEVLETSTTSQTTTTTPQTTTISTTKPTTTESTTTTKEPTTESTTTKPTTTTTEIFTTTSTTSTTKISPTTLKRESCKKQCSHHEWSCDDGCCIHAHLVCDNTNHCNDGSDETDCDGLQSQPPLVPPTNQTLKVNPVTQKIDTDVQTHNPMVEVEKIVVEEKSLSPEQGAVLPLALGLAVTACIILMVVCRVRVMRKKLRRNGGPLRMDESDYLINGMYL</sequence>
<evidence type="ECO:0000256" key="2">
    <source>
        <dbReference type="ARBA" id="ARBA00023136"/>
    </source>
</evidence>
<dbReference type="HOGENOM" id="CLU_985284_0_0_1"/>
<evidence type="ECO:0000256" key="4">
    <source>
        <dbReference type="ARBA" id="ARBA00023180"/>
    </source>
</evidence>
<evidence type="ECO:0000313" key="10">
    <source>
        <dbReference type="Proteomes" id="UP000007875"/>
    </source>
</evidence>
<dbReference type="SMART" id="SM00192">
    <property type="entry name" value="LDLa"/>
    <property type="match status" value="1"/>
</dbReference>
<dbReference type="InterPro" id="IPR023415">
    <property type="entry name" value="LDLR_class-A_CS"/>
</dbReference>
<keyword evidence="7" id="KW-1133">Transmembrane helix</keyword>
<dbReference type="InterPro" id="IPR002172">
    <property type="entry name" value="LDrepeatLR_classA_rpt"/>
</dbReference>
<dbReference type="SUPFAM" id="SSF57424">
    <property type="entry name" value="LDL receptor-like module"/>
    <property type="match status" value="1"/>
</dbReference>
<evidence type="ECO:0000256" key="1">
    <source>
        <dbReference type="ARBA" id="ARBA00004370"/>
    </source>
</evidence>
<feature type="domain" description="MANSC" evidence="8">
    <location>
        <begin position="1"/>
        <end position="43"/>
    </location>
</feature>
<reference evidence="9" key="2">
    <citation type="submission" date="2025-08" db="UniProtKB">
        <authorList>
            <consortium name="Ensembl"/>
        </authorList>
    </citation>
    <scope>IDENTIFICATION</scope>
</reference>
<proteinExistence type="predicted"/>
<reference evidence="9" key="3">
    <citation type="submission" date="2025-09" db="UniProtKB">
        <authorList>
            <consortium name="Ensembl"/>
        </authorList>
    </citation>
    <scope>IDENTIFICATION</scope>
</reference>
<dbReference type="PROSITE" id="PS50068">
    <property type="entry name" value="LDLRA_2"/>
    <property type="match status" value="1"/>
</dbReference>
<keyword evidence="3 5" id="KW-1015">Disulfide bond</keyword>
<evidence type="ECO:0000259" key="8">
    <source>
        <dbReference type="Pfam" id="PF07502"/>
    </source>
</evidence>
<feature type="region of interest" description="Disordered" evidence="6">
    <location>
        <begin position="69"/>
        <end position="132"/>
    </location>
</feature>
<evidence type="ECO:0000256" key="6">
    <source>
        <dbReference type="SAM" id="MobiDB-lite"/>
    </source>
</evidence>
<keyword evidence="4" id="KW-0325">Glycoprotein</keyword>
<dbReference type="CDD" id="cd00112">
    <property type="entry name" value="LDLa"/>
    <property type="match status" value="1"/>
</dbReference>
<dbReference type="PROSITE" id="PS01209">
    <property type="entry name" value="LDLRA_1"/>
    <property type="match status" value="1"/>
</dbReference>
<keyword evidence="2 7" id="KW-0472">Membrane</keyword>
<evidence type="ECO:0000256" key="3">
    <source>
        <dbReference type="ARBA" id="ARBA00023157"/>
    </source>
</evidence>
<dbReference type="InParanoid" id="H2ZBX3"/>
<dbReference type="STRING" id="51511.ENSCSAVP00000015089"/>
<protein>
    <recommendedName>
        <fullName evidence="8">MANSC domain-containing protein</fullName>
    </recommendedName>
</protein>
<dbReference type="AlphaFoldDB" id="H2ZBX3"/>
<feature type="disulfide bond" evidence="5">
    <location>
        <begin position="144"/>
        <end position="156"/>
    </location>
</feature>
<evidence type="ECO:0000256" key="7">
    <source>
        <dbReference type="SAM" id="Phobius"/>
    </source>
</evidence>
<dbReference type="PANTHER" id="PTHR46876:SF1">
    <property type="entry name" value="LOW-DENSITY LIPOPROTEIN RECEPTOR-RELATED PROTEIN 11"/>
    <property type="match status" value="1"/>
</dbReference>
<organism evidence="9 10">
    <name type="scientific">Ciona savignyi</name>
    <name type="common">Pacific transparent sea squirt</name>
    <dbReference type="NCBI Taxonomy" id="51511"/>
    <lineage>
        <taxon>Eukaryota</taxon>
        <taxon>Metazoa</taxon>
        <taxon>Chordata</taxon>
        <taxon>Tunicata</taxon>
        <taxon>Ascidiacea</taxon>
        <taxon>Phlebobranchia</taxon>
        <taxon>Cionidae</taxon>
        <taxon>Ciona</taxon>
    </lineage>
</organism>
<dbReference type="Pfam" id="PF00057">
    <property type="entry name" value="Ldl_recept_a"/>
    <property type="match status" value="1"/>
</dbReference>
<evidence type="ECO:0000313" key="9">
    <source>
        <dbReference type="Ensembl" id="ENSCSAVP00000015089.1"/>
    </source>
</evidence>
<dbReference type="Pfam" id="PF07502">
    <property type="entry name" value="MANEC"/>
    <property type="match status" value="1"/>
</dbReference>
<feature type="transmembrane region" description="Helical" evidence="7">
    <location>
        <begin position="233"/>
        <end position="255"/>
    </location>
</feature>